<organism evidence="1 2">
    <name type="scientific">Acanthoscelides obtectus</name>
    <name type="common">Bean weevil</name>
    <name type="synonym">Bruchus obtectus</name>
    <dbReference type="NCBI Taxonomy" id="200917"/>
    <lineage>
        <taxon>Eukaryota</taxon>
        <taxon>Metazoa</taxon>
        <taxon>Ecdysozoa</taxon>
        <taxon>Arthropoda</taxon>
        <taxon>Hexapoda</taxon>
        <taxon>Insecta</taxon>
        <taxon>Pterygota</taxon>
        <taxon>Neoptera</taxon>
        <taxon>Endopterygota</taxon>
        <taxon>Coleoptera</taxon>
        <taxon>Polyphaga</taxon>
        <taxon>Cucujiformia</taxon>
        <taxon>Chrysomeloidea</taxon>
        <taxon>Chrysomelidae</taxon>
        <taxon>Bruchinae</taxon>
        <taxon>Bruchini</taxon>
        <taxon>Acanthoscelides</taxon>
    </lineage>
</organism>
<protein>
    <submittedName>
        <fullName evidence="1">Uncharacterized protein</fullName>
    </submittedName>
</protein>
<name>A0A9P0L911_ACAOB</name>
<proteinExistence type="predicted"/>
<evidence type="ECO:0000313" key="2">
    <source>
        <dbReference type="Proteomes" id="UP001152888"/>
    </source>
</evidence>
<dbReference type="EMBL" id="CAKOFQ010007003">
    <property type="protein sequence ID" value="CAH1986620.1"/>
    <property type="molecule type" value="Genomic_DNA"/>
</dbReference>
<gene>
    <name evidence="1" type="ORF">ACAOBT_LOCUS17351</name>
</gene>
<dbReference type="Proteomes" id="UP001152888">
    <property type="component" value="Unassembled WGS sequence"/>
</dbReference>
<dbReference type="AlphaFoldDB" id="A0A9P0L911"/>
<accession>A0A9P0L911</accession>
<evidence type="ECO:0000313" key="1">
    <source>
        <dbReference type="EMBL" id="CAH1986620.1"/>
    </source>
</evidence>
<sequence>MFAKQMLMKMHTNSFRTHSEHFFQVLGTLSWNLRPQHVEILVVHDFWSP</sequence>
<keyword evidence="2" id="KW-1185">Reference proteome</keyword>
<comment type="caution">
    <text evidence="1">The sequence shown here is derived from an EMBL/GenBank/DDBJ whole genome shotgun (WGS) entry which is preliminary data.</text>
</comment>
<reference evidence="1" key="1">
    <citation type="submission" date="2022-03" db="EMBL/GenBank/DDBJ databases">
        <authorList>
            <person name="Sayadi A."/>
        </authorList>
    </citation>
    <scope>NUCLEOTIDE SEQUENCE</scope>
</reference>